<evidence type="ECO:0000313" key="2">
    <source>
        <dbReference type="Proteomes" id="UP000054560"/>
    </source>
</evidence>
<dbReference type="GeneID" id="25912123"/>
<evidence type="ECO:0008006" key="3">
    <source>
        <dbReference type="Google" id="ProtNLM"/>
    </source>
</evidence>
<accession>A0A0L0FGF6</accession>
<protein>
    <recommendedName>
        <fullName evidence="3">Pentacotripeptide-repeat region of PRORP domain-containing protein</fullName>
    </recommendedName>
</protein>
<gene>
    <name evidence="1" type="ORF">SARC_11619</name>
</gene>
<evidence type="ECO:0000313" key="1">
    <source>
        <dbReference type="EMBL" id="KNC75864.1"/>
    </source>
</evidence>
<dbReference type="RefSeq" id="XP_014149766.1">
    <property type="nucleotide sequence ID" value="XM_014294291.1"/>
</dbReference>
<proteinExistence type="predicted"/>
<keyword evidence="2" id="KW-1185">Reference proteome</keyword>
<reference evidence="1 2" key="1">
    <citation type="submission" date="2011-02" db="EMBL/GenBank/DDBJ databases">
        <title>The Genome Sequence of Sphaeroforma arctica JP610.</title>
        <authorList>
            <consortium name="The Broad Institute Genome Sequencing Platform"/>
            <person name="Russ C."/>
            <person name="Cuomo C."/>
            <person name="Young S.K."/>
            <person name="Zeng Q."/>
            <person name="Gargeya S."/>
            <person name="Alvarado L."/>
            <person name="Berlin A."/>
            <person name="Chapman S.B."/>
            <person name="Chen Z."/>
            <person name="Freedman E."/>
            <person name="Gellesch M."/>
            <person name="Goldberg J."/>
            <person name="Griggs A."/>
            <person name="Gujja S."/>
            <person name="Heilman E."/>
            <person name="Heiman D."/>
            <person name="Howarth C."/>
            <person name="Mehta T."/>
            <person name="Neiman D."/>
            <person name="Pearson M."/>
            <person name="Roberts A."/>
            <person name="Saif S."/>
            <person name="Shea T."/>
            <person name="Shenoy N."/>
            <person name="Sisk P."/>
            <person name="Stolte C."/>
            <person name="Sykes S."/>
            <person name="White J."/>
            <person name="Yandava C."/>
            <person name="Burger G."/>
            <person name="Gray M.W."/>
            <person name="Holland P.W.H."/>
            <person name="King N."/>
            <person name="Lang F.B.F."/>
            <person name="Roger A.J."/>
            <person name="Ruiz-Trillo I."/>
            <person name="Haas B."/>
            <person name="Nusbaum C."/>
            <person name="Birren B."/>
        </authorList>
    </citation>
    <scope>NUCLEOTIDE SEQUENCE [LARGE SCALE GENOMIC DNA]</scope>
    <source>
        <strain evidence="1 2">JP610</strain>
    </source>
</reference>
<dbReference type="InterPro" id="IPR011990">
    <property type="entry name" value="TPR-like_helical_dom_sf"/>
</dbReference>
<dbReference type="Gene3D" id="1.25.40.10">
    <property type="entry name" value="Tetratricopeptide repeat domain"/>
    <property type="match status" value="1"/>
</dbReference>
<sequence length="189" mass="21500">MMQACMSKQIIANIPTTPTLSNKILDACLRVDKVANGEGLDKAFKWFTHTPKTNHMSTMQYDKRHVRMEVQPYTVTKLMRALTASERYADAAVVFKHWNKKMDLELSAYHVLFDIAAKDSTHLSAGVKHMEKMRQIGPIPNEKCYTDLAAAALHHGKKEIAARVMSYYELDAMKESVLSRRLRAESAEK</sequence>
<dbReference type="Proteomes" id="UP000054560">
    <property type="component" value="Unassembled WGS sequence"/>
</dbReference>
<dbReference type="AlphaFoldDB" id="A0A0L0FGF6"/>
<organism evidence="1 2">
    <name type="scientific">Sphaeroforma arctica JP610</name>
    <dbReference type="NCBI Taxonomy" id="667725"/>
    <lineage>
        <taxon>Eukaryota</taxon>
        <taxon>Ichthyosporea</taxon>
        <taxon>Ichthyophonida</taxon>
        <taxon>Sphaeroforma</taxon>
    </lineage>
</organism>
<name>A0A0L0FGF6_9EUKA</name>
<dbReference type="EMBL" id="KQ243384">
    <property type="protein sequence ID" value="KNC75864.1"/>
    <property type="molecule type" value="Genomic_DNA"/>
</dbReference>